<feature type="compositionally biased region" description="Basic residues" evidence="11">
    <location>
        <begin position="944"/>
        <end position="959"/>
    </location>
</feature>
<feature type="compositionally biased region" description="Low complexity" evidence="11">
    <location>
        <begin position="304"/>
        <end position="351"/>
    </location>
</feature>
<feature type="region of interest" description="Disordered" evidence="11">
    <location>
        <begin position="487"/>
        <end position="762"/>
    </location>
</feature>
<dbReference type="InterPro" id="IPR017441">
    <property type="entry name" value="Protein_kinase_ATP_BS"/>
</dbReference>
<feature type="compositionally biased region" description="Acidic residues" evidence="11">
    <location>
        <begin position="431"/>
        <end position="441"/>
    </location>
</feature>
<feature type="compositionally biased region" description="Basic and acidic residues" evidence="11">
    <location>
        <begin position="536"/>
        <end position="620"/>
    </location>
</feature>
<feature type="compositionally biased region" description="Acidic residues" evidence="11">
    <location>
        <begin position="696"/>
        <end position="711"/>
    </location>
</feature>
<dbReference type="PROSITE" id="PS50011">
    <property type="entry name" value="PROTEIN_KINASE_DOM"/>
    <property type="match status" value="1"/>
</dbReference>
<evidence type="ECO:0000313" key="13">
    <source>
        <dbReference type="EMBL" id="KAJ3452663.1"/>
    </source>
</evidence>
<keyword evidence="7 10" id="KW-0067">ATP-binding</keyword>
<dbReference type="GO" id="GO:0004674">
    <property type="term" value="F:protein serine/threonine kinase activity"/>
    <property type="evidence" value="ECO:0007669"/>
    <property type="project" value="UniProtKB-KW"/>
</dbReference>
<dbReference type="PROSITE" id="PS00107">
    <property type="entry name" value="PROTEIN_KINASE_ATP"/>
    <property type="match status" value="1"/>
</dbReference>
<evidence type="ECO:0000256" key="3">
    <source>
        <dbReference type="ARBA" id="ARBA00022527"/>
    </source>
</evidence>
<keyword evidence="5 10" id="KW-0547">Nucleotide-binding</keyword>
<dbReference type="Gene3D" id="1.10.510.10">
    <property type="entry name" value="Transferase(Phosphotransferase) domain 1"/>
    <property type="match status" value="1"/>
</dbReference>
<feature type="compositionally biased region" description="Basic and acidic residues" evidence="11">
    <location>
        <begin position="730"/>
        <end position="762"/>
    </location>
</feature>
<evidence type="ECO:0000256" key="5">
    <source>
        <dbReference type="ARBA" id="ARBA00022741"/>
    </source>
</evidence>
<dbReference type="EC" id="2.7.11.1" evidence="2"/>
<evidence type="ECO:0000256" key="10">
    <source>
        <dbReference type="PROSITE-ProRule" id="PRU10141"/>
    </source>
</evidence>
<dbReference type="Gene3D" id="3.30.200.20">
    <property type="entry name" value="Phosphorylase Kinase, domain 1"/>
    <property type="match status" value="1"/>
</dbReference>
<dbReference type="GO" id="GO:0005524">
    <property type="term" value="F:ATP binding"/>
    <property type="evidence" value="ECO:0007669"/>
    <property type="project" value="UniProtKB-UniRule"/>
</dbReference>
<dbReference type="SUPFAM" id="SSF56112">
    <property type="entry name" value="Protein kinase-like (PK-like)"/>
    <property type="match status" value="1"/>
</dbReference>
<dbReference type="PANTHER" id="PTHR48012:SF10">
    <property type="entry name" value="FI20177P1"/>
    <property type="match status" value="1"/>
</dbReference>
<dbReference type="GO" id="GO:0005737">
    <property type="term" value="C:cytoplasm"/>
    <property type="evidence" value="ECO:0007669"/>
    <property type="project" value="TreeGrafter"/>
</dbReference>
<comment type="similarity">
    <text evidence="1">Belongs to the protein kinase superfamily. STE Ser/Thr protein kinase family. STE20 subfamily.</text>
</comment>
<proteinExistence type="inferred from homology"/>
<sequence length="1048" mass="122817">MDKNNINPPFSPRDLFKRRGFLGKGSFGRVYKGENNKTKERIAIKVINLEKSKDDIKTIQNETAILQQCNSPYLIKYYGSYLEDVNLWMIIEFLEGGSVYDIMKRKQLSESCIVVILQKVLLGLEYFHSQGKMHRDIKAENILISGNCDVKICDFGVACDIDLRKSEEDLFVGSPFWMAPEVIKKEIYNEKVDIWSLGVTTIEMAKGCPPHTKVSGIDILVHIAEGEPAKLEGDFSESLKDFVSLCLQKDPEKRPSATDLLRHKLFKDVSKKKILFPLIKPILKKSKSLHKRYSSSESSDFESSEFTTDSSYSSTEMGSSYDTSTSSESKSGTFSISEESDSTANNNNNSSPKRTYKNSIIDKKRLYIKYLRNIFNFIIKNDSSFSVVNEDTSKTEKENEIENEEKQKQKVSEEEDLKKEKEKGKEKEKEEGEVDEQNEEEEKQKVSEERKVNEENGNSNKGDLNGKNEDLSTQKSKFKKLTIKIENNNFRNQNLVENKESETKEKEIEQEKEKKFQEQKIHNIQNTEETMLNNVCHEDQEKENKIKEKKKEFDPQKKNIVEMRKEKEEEKKNEQNENEEKQKQKVSQEEDLKKEKEKESQIEEEGGEKVDKVKEKEKDLGNIIQDKNLDLTKSNNDTNEKNEVVEKIQENLDHKYQLEKKANQSITDQEKKDQTLTINNQDTKTNKTKSQNKESEDSDDSEDSYISDDFGESNISDYLNSNNDYIYQNEKQDNENTKEKGIEREKENGQEKEQEQSVHVAQTKDNKKTFLKADSNIKNSDFLSSGIIPIIDRLKSEWDGHRMSKNLDNLLENLIECEKIHTGVTQNLFLRSLNYWKFINSPKNIQKEIENFIQKQTQIQAKIIDHYQIEEYLKKEKVVRKKWKKKQEKKMRKEITRKLKRKMRKKKRNKRKKRMSTKNKMITNDLNGGLNEDKDENVNENLNKKKKKKIEKTKKQRKTKGGEEGMNENNQTKRKLKKKKKHKKKRKKNQNLIKDPYKEQNGTQIYLIEKSKKKKKRKRKRKVKEEGGIIKKIDLFLSKSKPDLITQK</sequence>
<dbReference type="Pfam" id="PF00069">
    <property type="entry name" value="Pkinase"/>
    <property type="match status" value="1"/>
</dbReference>
<feature type="domain" description="Protein kinase" evidence="12">
    <location>
        <begin position="16"/>
        <end position="266"/>
    </location>
</feature>
<evidence type="ECO:0000313" key="14">
    <source>
        <dbReference type="Proteomes" id="UP001146793"/>
    </source>
</evidence>
<feature type="compositionally biased region" description="Basic and acidic residues" evidence="11">
    <location>
        <begin position="497"/>
        <end position="521"/>
    </location>
</feature>
<feature type="compositionally biased region" description="Basic residues" evidence="11">
    <location>
        <begin position="972"/>
        <end position="989"/>
    </location>
</feature>
<evidence type="ECO:0000256" key="2">
    <source>
        <dbReference type="ARBA" id="ARBA00012513"/>
    </source>
</evidence>
<evidence type="ECO:0000256" key="4">
    <source>
        <dbReference type="ARBA" id="ARBA00022679"/>
    </source>
</evidence>
<comment type="caution">
    <text evidence="13">The sequence shown here is derived from an EMBL/GenBank/DDBJ whole genome shotgun (WGS) entry which is preliminary data.</text>
</comment>
<dbReference type="Proteomes" id="UP001146793">
    <property type="component" value="Unassembled WGS sequence"/>
</dbReference>
<keyword evidence="4" id="KW-0808">Transferase</keyword>
<evidence type="ECO:0000256" key="6">
    <source>
        <dbReference type="ARBA" id="ARBA00022777"/>
    </source>
</evidence>
<feature type="compositionally biased region" description="Basic and acidic residues" evidence="11">
    <location>
        <begin position="391"/>
        <end position="430"/>
    </location>
</feature>
<accession>A0AAV8AEH7</accession>
<name>A0AAV8AEH7_9EUKA</name>
<feature type="compositionally biased region" description="Basic and acidic residues" evidence="11">
    <location>
        <begin position="638"/>
        <end position="674"/>
    </location>
</feature>
<feature type="region of interest" description="Disordered" evidence="11">
    <location>
        <begin position="883"/>
        <end position="1029"/>
    </location>
</feature>
<feature type="compositionally biased region" description="Basic residues" evidence="11">
    <location>
        <begin position="898"/>
        <end position="917"/>
    </location>
</feature>
<feature type="region of interest" description="Disordered" evidence="11">
    <location>
        <begin position="388"/>
        <end position="475"/>
    </location>
</feature>
<feature type="compositionally biased region" description="Polar residues" evidence="11">
    <location>
        <begin position="713"/>
        <end position="726"/>
    </location>
</feature>
<dbReference type="InterPro" id="IPR000719">
    <property type="entry name" value="Prot_kinase_dom"/>
</dbReference>
<reference evidence="13" key="1">
    <citation type="submission" date="2022-08" db="EMBL/GenBank/DDBJ databases">
        <title>Novel sulphate-reducing endosymbionts in the free-living metamonad Anaeramoeba.</title>
        <authorList>
            <person name="Jerlstrom-Hultqvist J."/>
            <person name="Cepicka I."/>
            <person name="Gallot-Lavallee L."/>
            <person name="Salas-Leiva D."/>
            <person name="Curtis B.A."/>
            <person name="Zahonova K."/>
            <person name="Pipaliya S."/>
            <person name="Dacks J."/>
            <person name="Roger A.J."/>
        </authorList>
    </citation>
    <scope>NUCLEOTIDE SEQUENCE</scope>
    <source>
        <strain evidence="13">Busselton2</strain>
    </source>
</reference>
<dbReference type="InterPro" id="IPR050629">
    <property type="entry name" value="STE20/SPS1-PAK"/>
</dbReference>
<evidence type="ECO:0000256" key="1">
    <source>
        <dbReference type="ARBA" id="ARBA00008874"/>
    </source>
</evidence>
<evidence type="ECO:0000259" key="12">
    <source>
        <dbReference type="PROSITE" id="PS50011"/>
    </source>
</evidence>
<feature type="compositionally biased region" description="Polar residues" evidence="11">
    <location>
        <begin position="487"/>
        <end position="496"/>
    </location>
</feature>
<keyword evidence="6 13" id="KW-0418">Kinase</keyword>
<keyword evidence="3" id="KW-0723">Serine/threonine-protein kinase</keyword>
<comment type="catalytic activity">
    <reaction evidence="8">
        <text>L-threonyl-[protein] + ATP = O-phospho-L-threonyl-[protein] + ADP + H(+)</text>
        <dbReference type="Rhea" id="RHEA:46608"/>
        <dbReference type="Rhea" id="RHEA-COMP:11060"/>
        <dbReference type="Rhea" id="RHEA-COMP:11605"/>
        <dbReference type="ChEBI" id="CHEBI:15378"/>
        <dbReference type="ChEBI" id="CHEBI:30013"/>
        <dbReference type="ChEBI" id="CHEBI:30616"/>
        <dbReference type="ChEBI" id="CHEBI:61977"/>
        <dbReference type="ChEBI" id="CHEBI:456216"/>
        <dbReference type="EC" id="2.7.11.1"/>
    </reaction>
</comment>
<dbReference type="EMBL" id="JANTQA010000008">
    <property type="protein sequence ID" value="KAJ3452663.1"/>
    <property type="molecule type" value="Genomic_DNA"/>
</dbReference>
<dbReference type="SMART" id="SM00220">
    <property type="entry name" value="S_TKc"/>
    <property type="match status" value="1"/>
</dbReference>
<feature type="region of interest" description="Disordered" evidence="11">
    <location>
        <begin position="299"/>
        <end position="356"/>
    </location>
</feature>
<feature type="compositionally biased region" description="Basic residues" evidence="11">
    <location>
        <begin position="1011"/>
        <end position="1022"/>
    </location>
</feature>
<dbReference type="PANTHER" id="PTHR48012">
    <property type="entry name" value="STERILE20-LIKE KINASE, ISOFORM B-RELATED"/>
    <property type="match status" value="1"/>
</dbReference>
<dbReference type="InterPro" id="IPR011009">
    <property type="entry name" value="Kinase-like_dom_sf"/>
</dbReference>
<protein>
    <recommendedName>
        <fullName evidence="2">non-specific serine/threonine protein kinase</fullName>
        <ecNumber evidence="2">2.7.11.1</ecNumber>
    </recommendedName>
</protein>
<feature type="compositionally biased region" description="Polar residues" evidence="11">
    <location>
        <begin position="522"/>
        <end position="533"/>
    </location>
</feature>
<feature type="binding site" evidence="10">
    <location>
        <position position="45"/>
    </location>
    <ligand>
        <name>ATP</name>
        <dbReference type="ChEBI" id="CHEBI:30616"/>
    </ligand>
</feature>
<evidence type="ECO:0000256" key="11">
    <source>
        <dbReference type="SAM" id="MobiDB-lite"/>
    </source>
</evidence>
<feature type="compositionally biased region" description="Basic and acidic residues" evidence="11">
    <location>
        <begin position="442"/>
        <end position="454"/>
    </location>
</feature>
<evidence type="ECO:0000256" key="8">
    <source>
        <dbReference type="ARBA" id="ARBA00047899"/>
    </source>
</evidence>
<dbReference type="AlphaFoldDB" id="A0AAV8AEH7"/>
<evidence type="ECO:0000256" key="9">
    <source>
        <dbReference type="ARBA" id="ARBA00048679"/>
    </source>
</evidence>
<evidence type="ECO:0000256" key="7">
    <source>
        <dbReference type="ARBA" id="ARBA00022840"/>
    </source>
</evidence>
<comment type="catalytic activity">
    <reaction evidence="9">
        <text>L-seryl-[protein] + ATP = O-phospho-L-seryl-[protein] + ADP + H(+)</text>
        <dbReference type="Rhea" id="RHEA:17989"/>
        <dbReference type="Rhea" id="RHEA-COMP:9863"/>
        <dbReference type="Rhea" id="RHEA-COMP:11604"/>
        <dbReference type="ChEBI" id="CHEBI:15378"/>
        <dbReference type="ChEBI" id="CHEBI:29999"/>
        <dbReference type="ChEBI" id="CHEBI:30616"/>
        <dbReference type="ChEBI" id="CHEBI:83421"/>
        <dbReference type="ChEBI" id="CHEBI:456216"/>
        <dbReference type="EC" id="2.7.11.1"/>
    </reaction>
</comment>
<organism evidence="13 14">
    <name type="scientific">Anaeramoeba flamelloides</name>
    <dbReference type="NCBI Taxonomy" id="1746091"/>
    <lineage>
        <taxon>Eukaryota</taxon>
        <taxon>Metamonada</taxon>
        <taxon>Anaeramoebidae</taxon>
        <taxon>Anaeramoeba</taxon>
    </lineage>
</organism>
<gene>
    <name evidence="13" type="ORF">M0812_04437</name>
</gene>